<comment type="caution">
    <text evidence="12">The sequence shown here is derived from an EMBL/GenBank/DDBJ whole genome shotgun (WGS) entry which is preliminary data.</text>
</comment>
<feature type="region of interest" description="Disordered" evidence="6">
    <location>
        <begin position="866"/>
        <end position="885"/>
    </location>
</feature>
<keyword evidence="5 7" id="KW-0472">Membrane</keyword>
<dbReference type="InterPro" id="IPR052027">
    <property type="entry name" value="PspC"/>
</dbReference>
<dbReference type="EMBL" id="JAFLQZ010000012">
    <property type="protein sequence ID" value="MBO0359575.1"/>
    <property type="molecule type" value="Genomic_DNA"/>
</dbReference>
<sequence length="885" mass="96006">MKKNISINLQGIIFHIEEDGYEVLSRYLAEVKAHFSGYRGHEEIVADIESRIAELFAARLSGTKQVISLEDVQAMTAKMGRVSDFQSADEAEDDDELLADAVASGTAAGTYTKAGIGDPDGPFGKKGAFGPEGTFGKKGAFGPDGPLGAGSEADSTESRRLFRDMTNRKLAGVAAGIARYFAINPLWVRLGFIGLLILVPLAFDDLGWLEQLGEKLAAFSVISYIILWIALPKRYDTPTEQEDRSYRKLYRDVDNGKVSGVSAGLAAYLNTDVTLVRILFIVGLFAGGVSFILYPLLWALVPEAKTISDKMRMRGDAITLSGIDSKVRNSYTEEGTPGNKRLLGSFFEDLAKALNPLLTFVGTAIRIFAGLLLSVTGFGLLLSFTILLGIGLGLIPESDTFVTGPLPAYIFLNGVSPWAVLCFYLMVAIPALALLLGGLGLLIRRTILHRSVSLSLLALWLLGIVGSSIAGTRLAREYQRKAEVIQTQTLTPLTAKRLVLERRWTDVGEYVDLDLIPVDSGQVPRLERVLSARGATEEDARRTAGTSILHTLDTPNDSTLVIDDHFSYQPGARYRNQRLRLRLLLPRDRTFRMNEGFSNWLDDEQYVNGQAPYNADKHTFRLSGSRIECVDCTSEDLRGTDTNDENSSEDDSNINLDFGTSSTFSTDESSYGDGRRSFAGDDFDHVSVTGPFQVVIRANDNHSVRAAGNEADLSEIIVERNGNELVIRPRRKSLTGSSWRSYKKILITIETPELNKLELVGAAQAVVNGFSNGNLEVEQAGASLLRLNGSFSALDLELAGGCRAILEGEADDLNVNGAGGCELAADDFTARRAAIDMIGASKARLRVTESLDADAVGASVIEYSGKPTSVTKDATGASRVESVED</sequence>
<feature type="domain" description="Putative auto-transporter adhesin head GIN" evidence="9">
    <location>
        <begin position="682"/>
        <end position="867"/>
    </location>
</feature>
<accession>A0A939JDN3</accession>
<feature type="domain" description="Phage shock protein PspC N-terminal" evidence="8">
    <location>
        <begin position="159"/>
        <end position="233"/>
    </location>
</feature>
<dbReference type="Gene3D" id="2.160.20.120">
    <property type="match status" value="1"/>
</dbReference>
<feature type="transmembrane region" description="Helical" evidence="7">
    <location>
        <begin position="454"/>
        <end position="475"/>
    </location>
</feature>
<evidence type="ECO:0000313" key="13">
    <source>
        <dbReference type="Proteomes" id="UP000664144"/>
    </source>
</evidence>
<evidence type="ECO:0000313" key="12">
    <source>
        <dbReference type="EMBL" id="MBO0359575.1"/>
    </source>
</evidence>
<feature type="domain" description="PspC-related transmembrane region" evidence="10">
    <location>
        <begin position="340"/>
        <end position="478"/>
    </location>
</feature>
<feature type="region of interest" description="Disordered" evidence="6">
    <location>
        <begin position="636"/>
        <end position="676"/>
    </location>
</feature>
<feature type="compositionally biased region" description="Polar residues" evidence="6">
    <location>
        <begin position="654"/>
        <end position="669"/>
    </location>
</feature>
<keyword evidence="13" id="KW-1185">Reference proteome</keyword>
<feature type="transmembrane region" description="Helical" evidence="7">
    <location>
        <begin position="275"/>
        <end position="301"/>
    </location>
</feature>
<evidence type="ECO:0000256" key="3">
    <source>
        <dbReference type="ARBA" id="ARBA00022692"/>
    </source>
</evidence>
<feature type="transmembrane region" description="Helical" evidence="7">
    <location>
        <begin position="415"/>
        <end position="442"/>
    </location>
</feature>
<gene>
    <name evidence="12" type="ORF">J0X19_16570</name>
</gene>
<dbReference type="InterPro" id="IPR021255">
    <property type="entry name" value="DUF2807"/>
</dbReference>
<evidence type="ECO:0000259" key="11">
    <source>
        <dbReference type="Pfam" id="PF22744"/>
    </source>
</evidence>
<evidence type="ECO:0000256" key="5">
    <source>
        <dbReference type="ARBA" id="ARBA00023136"/>
    </source>
</evidence>
<feature type="transmembrane region" description="Helical" evidence="7">
    <location>
        <begin position="215"/>
        <end position="231"/>
    </location>
</feature>
<reference evidence="12" key="1">
    <citation type="submission" date="2021-03" db="EMBL/GenBank/DDBJ databases">
        <authorList>
            <person name="Kim M.K."/>
        </authorList>
    </citation>
    <scope>NUCLEOTIDE SEQUENCE</scope>
    <source>
        <strain evidence="12">BT186</strain>
    </source>
</reference>
<dbReference type="AlphaFoldDB" id="A0A939JDN3"/>
<organism evidence="12 13">
    <name type="scientific">Hymenobacter telluris</name>
    <dbReference type="NCBI Taxonomy" id="2816474"/>
    <lineage>
        <taxon>Bacteria</taxon>
        <taxon>Pseudomonadati</taxon>
        <taxon>Bacteroidota</taxon>
        <taxon>Cytophagia</taxon>
        <taxon>Cytophagales</taxon>
        <taxon>Hymenobacteraceae</taxon>
        <taxon>Hymenobacter</taxon>
    </lineage>
</organism>
<dbReference type="InterPro" id="IPR054321">
    <property type="entry name" value="PspC-rel_TM"/>
</dbReference>
<evidence type="ECO:0000256" key="7">
    <source>
        <dbReference type="SAM" id="Phobius"/>
    </source>
</evidence>
<comment type="subcellular location">
    <subcellularLocation>
        <location evidence="1">Cell membrane</location>
        <topology evidence="1">Single-pass membrane protein</topology>
    </subcellularLocation>
</comment>
<dbReference type="RefSeq" id="WP_206985534.1">
    <property type="nucleotide sequence ID" value="NZ_JAFLQZ010000012.1"/>
</dbReference>
<feature type="domain" description="Phage shock protein PspC N-terminal" evidence="8">
    <location>
        <begin position="247"/>
        <end position="304"/>
    </location>
</feature>
<name>A0A939JDN3_9BACT</name>
<proteinExistence type="predicted"/>
<dbReference type="PANTHER" id="PTHR33885:SF3">
    <property type="entry name" value="PHAGE SHOCK PROTEIN C"/>
    <property type="match status" value="1"/>
</dbReference>
<evidence type="ECO:0000259" key="9">
    <source>
        <dbReference type="Pfam" id="PF10988"/>
    </source>
</evidence>
<dbReference type="InterPro" id="IPR007168">
    <property type="entry name" value="Phageshock_PspC_N"/>
</dbReference>
<dbReference type="GO" id="GO:0005886">
    <property type="term" value="C:plasma membrane"/>
    <property type="evidence" value="ECO:0007669"/>
    <property type="project" value="UniProtKB-SubCell"/>
</dbReference>
<feature type="transmembrane region" description="Helical" evidence="7">
    <location>
        <begin position="367"/>
        <end position="395"/>
    </location>
</feature>
<keyword evidence="3 7" id="KW-0812">Transmembrane</keyword>
<evidence type="ECO:0000259" key="8">
    <source>
        <dbReference type="Pfam" id="PF04024"/>
    </source>
</evidence>
<dbReference type="Pfam" id="PF10988">
    <property type="entry name" value="DUF2807"/>
    <property type="match status" value="1"/>
</dbReference>
<dbReference type="Pfam" id="PF22571">
    <property type="entry name" value="LiaI-LiaF-TM_PspC"/>
    <property type="match status" value="1"/>
</dbReference>
<dbReference type="PANTHER" id="PTHR33885">
    <property type="entry name" value="PHAGE SHOCK PROTEIN C"/>
    <property type="match status" value="1"/>
</dbReference>
<evidence type="ECO:0000256" key="1">
    <source>
        <dbReference type="ARBA" id="ARBA00004162"/>
    </source>
</evidence>
<feature type="domain" description="PspC-related ToastRack" evidence="11">
    <location>
        <begin position="509"/>
        <end position="634"/>
    </location>
</feature>
<dbReference type="Proteomes" id="UP000664144">
    <property type="component" value="Unassembled WGS sequence"/>
</dbReference>
<dbReference type="Pfam" id="PF22744">
    <property type="entry name" value="Toast-rack_PspC-Cterm"/>
    <property type="match status" value="1"/>
</dbReference>
<evidence type="ECO:0000256" key="2">
    <source>
        <dbReference type="ARBA" id="ARBA00022475"/>
    </source>
</evidence>
<feature type="compositionally biased region" description="Acidic residues" evidence="6">
    <location>
        <begin position="642"/>
        <end position="652"/>
    </location>
</feature>
<keyword evidence="4 7" id="KW-1133">Transmembrane helix</keyword>
<evidence type="ECO:0000256" key="6">
    <source>
        <dbReference type="SAM" id="MobiDB-lite"/>
    </source>
</evidence>
<feature type="transmembrane region" description="Helical" evidence="7">
    <location>
        <begin position="186"/>
        <end position="203"/>
    </location>
</feature>
<keyword evidence="2" id="KW-1003">Cell membrane</keyword>
<protein>
    <submittedName>
        <fullName evidence="12">PspC domain-containing protein</fullName>
    </submittedName>
</protein>
<evidence type="ECO:0000259" key="10">
    <source>
        <dbReference type="Pfam" id="PF22571"/>
    </source>
</evidence>
<dbReference type="Pfam" id="PF04024">
    <property type="entry name" value="PspC"/>
    <property type="match status" value="2"/>
</dbReference>
<dbReference type="InterPro" id="IPR054319">
    <property type="entry name" value="PspC-rel_ToastRack"/>
</dbReference>
<evidence type="ECO:0000256" key="4">
    <source>
        <dbReference type="ARBA" id="ARBA00022989"/>
    </source>
</evidence>